<keyword evidence="1" id="KW-0732">Signal</keyword>
<feature type="signal peptide" evidence="1">
    <location>
        <begin position="1"/>
        <end position="22"/>
    </location>
</feature>
<gene>
    <name evidence="2" type="ORF">SKA53_06857</name>
</gene>
<dbReference type="Proteomes" id="UP000004507">
    <property type="component" value="Unassembled WGS sequence"/>
</dbReference>
<organism evidence="2 3">
    <name type="scientific">Yoonia vestfoldensis SKA53</name>
    <dbReference type="NCBI Taxonomy" id="314232"/>
    <lineage>
        <taxon>Bacteria</taxon>
        <taxon>Pseudomonadati</taxon>
        <taxon>Pseudomonadota</taxon>
        <taxon>Alphaproteobacteria</taxon>
        <taxon>Rhodobacterales</taxon>
        <taxon>Paracoccaceae</taxon>
        <taxon>Yoonia</taxon>
    </lineage>
</organism>
<keyword evidence="3" id="KW-1185">Reference proteome</keyword>
<dbReference type="PROSITE" id="PS51257">
    <property type="entry name" value="PROKAR_LIPOPROTEIN"/>
    <property type="match status" value="1"/>
</dbReference>
<reference evidence="2 3" key="1">
    <citation type="submission" date="2006-01" db="EMBL/GenBank/DDBJ databases">
        <authorList>
            <person name="Hagstrom A."/>
            <person name="Ferriera S."/>
            <person name="Johnson J."/>
            <person name="Kravitz S."/>
            <person name="Halpern A."/>
            <person name="Remington K."/>
            <person name="Beeson K."/>
            <person name="Tran B."/>
            <person name="Rogers Y.-H."/>
            <person name="Friedman R."/>
            <person name="Venter J.C."/>
        </authorList>
    </citation>
    <scope>NUCLEOTIDE SEQUENCE [LARGE SCALE GENOMIC DNA]</scope>
    <source>
        <strain evidence="2 3">SKA53</strain>
    </source>
</reference>
<dbReference type="EMBL" id="AAMS01000007">
    <property type="protein sequence ID" value="EAQ05804.1"/>
    <property type="molecule type" value="Genomic_DNA"/>
</dbReference>
<dbReference type="AlphaFoldDB" id="A3V804"/>
<dbReference type="OrthoDB" id="7659063at2"/>
<sequence>MNIRSKLLLLAGMSLAACTEMATTGTASNGSRFLPDLPESVRAIAAPGQNLDQVVFLEDDNCYWYEHAGPVETTLLPLRTARGNAICAEQPTAPAAPAAT</sequence>
<evidence type="ECO:0008006" key="4">
    <source>
        <dbReference type="Google" id="ProtNLM"/>
    </source>
</evidence>
<evidence type="ECO:0000256" key="1">
    <source>
        <dbReference type="SAM" id="SignalP"/>
    </source>
</evidence>
<dbReference type="STRING" id="314232.SKA53_06857"/>
<protein>
    <recommendedName>
        <fullName evidence="4">Lipoprotein</fullName>
    </recommendedName>
</protein>
<evidence type="ECO:0000313" key="3">
    <source>
        <dbReference type="Proteomes" id="UP000004507"/>
    </source>
</evidence>
<name>A3V804_9RHOB</name>
<dbReference type="RefSeq" id="WP_007205324.1">
    <property type="nucleotide sequence ID" value="NZ_CH672414.1"/>
</dbReference>
<proteinExistence type="predicted"/>
<feature type="chain" id="PRO_5002660890" description="Lipoprotein" evidence="1">
    <location>
        <begin position="23"/>
        <end position="100"/>
    </location>
</feature>
<accession>A3V804</accession>
<dbReference type="HOGENOM" id="CLU_160007_0_0_5"/>
<evidence type="ECO:0000313" key="2">
    <source>
        <dbReference type="EMBL" id="EAQ05804.1"/>
    </source>
</evidence>
<comment type="caution">
    <text evidence="2">The sequence shown here is derived from an EMBL/GenBank/DDBJ whole genome shotgun (WGS) entry which is preliminary data.</text>
</comment>
<dbReference type="eggNOG" id="ENOG50330YG">
    <property type="taxonomic scope" value="Bacteria"/>
</dbReference>